<dbReference type="InParanoid" id="J4GNZ9"/>
<protein>
    <recommendedName>
        <fullName evidence="5">HMG box domain-containing protein</fullName>
    </recommendedName>
</protein>
<dbReference type="Pfam" id="PF00505">
    <property type="entry name" value="HMG_box"/>
    <property type="match status" value="1"/>
</dbReference>
<evidence type="ECO:0000256" key="4">
    <source>
        <dbReference type="SAM" id="MobiDB-lite"/>
    </source>
</evidence>
<dbReference type="PANTHER" id="PTHR45789">
    <property type="entry name" value="FI18025P1"/>
    <property type="match status" value="1"/>
</dbReference>
<dbReference type="EMBL" id="HE797066">
    <property type="protein sequence ID" value="CCM02155.1"/>
    <property type="molecule type" value="Genomic_DNA"/>
</dbReference>
<feature type="region of interest" description="Disordered" evidence="4">
    <location>
        <begin position="1"/>
        <end position="38"/>
    </location>
</feature>
<dbReference type="GO" id="GO:0000978">
    <property type="term" value="F:RNA polymerase II cis-regulatory region sequence-specific DNA binding"/>
    <property type="evidence" value="ECO:0007669"/>
    <property type="project" value="TreeGrafter"/>
</dbReference>
<feature type="compositionally biased region" description="Polar residues" evidence="4">
    <location>
        <begin position="10"/>
        <end position="38"/>
    </location>
</feature>
<evidence type="ECO:0000256" key="1">
    <source>
        <dbReference type="ARBA" id="ARBA00023125"/>
    </source>
</evidence>
<dbReference type="PROSITE" id="PS50118">
    <property type="entry name" value="HMG_BOX_2"/>
    <property type="match status" value="1"/>
</dbReference>
<gene>
    <name evidence="6" type="ORF">FIBRA_04233</name>
</gene>
<feature type="domain" description="HMG box" evidence="5">
    <location>
        <begin position="143"/>
        <end position="212"/>
    </location>
</feature>
<dbReference type="InterPro" id="IPR009071">
    <property type="entry name" value="HMG_box_dom"/>
</dbReference>
<sequence length="433" mass="48319">MPFAIPSCLPSYQTRGSRVNSPFVHSTQSSPLRLSSQHACGTHPKVKALLQARYDKPPILSRPEHSTDDPPADDQVTQEPNASPPQTISFATNLTPGTFNQPASRAKRVAERRLFPTPPPSSTASQTGKRRNTHAKKKPEDHIPRPPNAFILFRSAFIRNNHITTDIETDHSTLSKIIGLTWRKLPQAERDAWFDDAREKLEEHMVKHPNYVFRPVHDKEKASEKRKVREVGLKDTKRCTKIADLLIDGKRGAELGAAVHEFDRHHVPEVVTRFEAPLTARAYRRSVSEPAADEPSSGFVVPLPSGKSGKARASTAQPEMRIATASPQWSEPSLFESESFSQSDAYSSPSTPFTTSQDIYTGSPSTSPFDFGTFTFQECTSASGESYDPLHLRPVPFWRRTVSFGRHILHGNGRLDVFTLSYLVEHAGYAWFA</sequence>
<dbReference type="GO" id="GO:0005634">
    <property type="term" value="C:nucleus"/>
    <property type="evidence" value="ECO:0007669"/>
    <property type="project" value="UniProtKB-UniRule"/>
</dbReference>
<dbReference type="GO" id="GO:0000981">
    <property type="term" value="F:DNA-binding transcription factor activity, RNA polymerase II-specific"/>
    <property type="evidence" value="ECO:0007669"/>
    <property type="project" value="TreeGrafter"/>
</dbReference>
<dbReference type="PANTHER" id="PTHR45789:SF2">
    <property type="entry name" value="FI18025P1"/>
    <property type="match status" value="1"/>
</dbReference>
<dbReference type="OrthoDB" id="6247875at2759"/>
<evidence type="ECO:0000259" key="5">
    <source>
        <dbReference type="PROSITE" id="PS50118"/>
    </source>
</evidence>
<evidence type="ECO:0000313" key="7">
    <source>
        <dbReference type="Proteomes" id="UP000006352"/>
    </source>
</evidence>
<dbReference type="SUPFAM" id="SSF47095">
    <property type="entry name" value="HMG-box"/>
    <property type="match status" value="1"/>
</dbReference>
<keyword evidence="7" id="KW-1185">Reference proteome</keyword>
<keyword evidence="1 3" id="KW-0238">DNA-binding</keyword>
<dbReference type="InterPro" id="IPR036910">
    <property type="entry name" value="HMG_box_dom_sf"/>
</dbReference>
<feature type="compositionally biased region" description="Polar residues" evidence="4">
    <location>
        <begin position="75"/>
        <end position="103"/>
    </location>
</feature>
<dbReference type="Proteomes" id="UP000006352">
    <property type="component" value="Unassembled WGS sequence"/>
</dbReference>
<feature type="region of interest" description="Disordered" evidence="4">
    <location>
        <begin position="58"/>
        <end position="146"/>
    </location>
</feature>
<dbReference type="CDD" id="cd01389">
    <property type="entry name" value="HMG-box_ROX1-like"/>
    <property type="match status" value="1"/>
</dbReference>
<keyword evidence="2 3" id="KW-0539">Nucleus</keyword>
<dbReference type="GeneID" id="24097066"/>
<reference evidence="6 7" key="1">
    <citation type="journal article" date="2012" name="Appl. Environ. Microbiol.">
        <title>Short-read sequencing for genomic analysis of the brown rot fungus Fibroporia radiculosa.</title>
        <authorList>
            <person name="Tang J.D."/>
            <person name="Perkins A.D."/>
            <person name="Sonstegard T.S."/>
            <person name="Schroeder S.G."/>
            <person name="Burgess S.C."/>
            <person name="Diehl S.V."/>
        </authorList>
    </citation>
    <scope>NUCLEOTIDE SEQUENCE [LARGE SCALE GENOMIC DNA]</scope>
    <source>
        <strain evidence="6 7">TFFH 294</strain>
    </source>
</reference>
<dbReference type="STRING" id="599839.J4GNZ9"/>
<accession>J4GNZ9</accession>
<evidence type="ECO:0000256" key="3">
    <source>
        <dbReference type="PROSITE-ProRule" id="PRU00267"/>
    </source>
</evidence>
<feature type="DNA-binding region" description="HMG box" evidence="3">
    <location>
        <begin position="143"/>
        <end position="212"/>
    </location>
</feature>
<dbReference type="RefSeq" id="XP_012181438.1">
    <property type="nucleotide sequence ID" value="XM_012326048.1"/>
</dbReference>
<name>J4GNZ9_9APHY</name>
<dbReference type="Gene3D" id="1.10.30.10">
    <property type="entry name" value="High mobility group box domain"/>
    <property type="match status" value="1"/>
</dbReference>
<dbReference type="HOGENOM" id="CLU_633176_0_0_1"/>
<dbReference type="SMART" id="SM00398">
    <property type="entry name" value="HMG"/>
    <property type="match status" value="1"/>
</dbReference>
<proteinExistence type="predicted"/>
<organism evidence="6 7">
    <name type="scientific">Fibroporia radiculosa</name>
    <dbReference type="NCBI Taxonomy" id="599839"/>
    <lineage>
        <taxon>Eukaryota</taxon>
        <taxon>Fungi</taxon>
        <taxon>Dikarya</taxon>
        <taxon>Basidiomycota</taxon>
        <taxon>Agaricomycotina</taxon>
        <taxon>Agaricomycetes</taxon>
        <taxon>Polyporales</taxon>
        <taxon>Fibroporiaceae</taxon>
        <taxon>Fibroporia</taxon>
    </lineage>
</organism>
<dbReference type="InterPro" id="IPR051356">
    <property type="entry name" value="SOX/SOX-like_TF"/>
</dbReference>
<dbReference type="AlphaFoldDB" id="J4GNZ9"/>
<evidence type="ECO:0000313" key="6">
    <source>
        <dbReference type="EMBL" id="CCM02155.1"/>
    </source>
</evidence>
<evidence type="ECO:0000256" key="2">
    <source>
        <dbReference type="ARBA" id="ARBA00023242"/>
    </source>
</evidence>
<feature type="region of interest" description="Disordered" evidence="4">
    <location>
        <begin position="287"/>
        <end position="332"/>
    </location>
</feature>
<feature type="compositionally biased region" description="Basic residues" evidence="4">
    <location>
        <begin position="128"/>
        <end position="137"/>
    </location>
</feature>